<evidence type="ECO:0000256" key="8">
    <source>
        <dbReference type="SAM" id="Phobius"/>
    </source>
</evidence>
<name>A0A8J6EJ92_ELECQ</name>
<keyword evidence="3" id="KW-0430">Lectin</keyword>
<evidence type="ECO:0000256" key="6">
    <source>
        <dbReference type="ARBA" id="ARBA00023136"/>
    </source>
</evidence>
<sequence>MDVHVTDVWCQSVPAGFSIQVQPSITVQEGLCVIIPCAFTADYKTTFTNSTGYWKSDFETNIASSNTSVPIVKENFHVTGNPDNGDCSLKVTDARKQDTGSYFFRFEGSKESNIKYNFLAHKVTLLVTDLTQKPEISNLGHLRVGEEVTLTCFPPGNCDGIHPTITWWKDNLAGIWGKSSTVTFTPLLSDHKTSITCEANYPAVRSSTQKTIVLDVQYPPSINIFIGPSGMIANHTMVLNEGDSVILNCSVISNPAAYVTWTKGENTVVSSVTGQGLELYLMDITSRDINTYSCSAWNQHGDTSDFVDILLQPKNEVPVTKLSFETSPTPAPEIATVSSPQCGPREIDFIILGAFIAGNILILSLIALALLCCVRRNMKKRQEAIINNGEELSAQGTASVYKNLTE</sequence>
<dbReference type="AlphaFoldDB" id="A0A8J6EJ92"/>
<keyword evidence="4" id="KW-0130">Cell adhesion</keyword>
<dbReference type="Pfam" id="PF07686">
    <property type="entry name" value="V-set"/>
    <property type="match status" value="1"/>
</dbReference>
<dbReference type="PROSITE" id="PS50835">
    <property type="entry name" value="IG_LIKE"/>
    <property type="match status" value="2"/>
</dbReference>
<comment type="caution">
    <text evidence="10">The sequence shown here is derived from an EMBL/GenBank/DDBJ whole genome shotgun (WGS) entry which is preliminary data.</text>
</comment>
<evidence type="ECO:0000259" key="9">
    <source>
        <dbReference type="PROSITE" id="PS50835"/>
    </source>
</evidence>
<dbReference type="InterPro" id="IPR003598">
    <property type="entry name" value="Ig_sub2"/>
</dbReference>
<evidence type="ECO:0000313" key="11">
    <source>
        <dbReference type="Proteomes" id="UP000770717"/>
    </source>
</evidence>
<feature type="domain" description="Ig-like" evidence="9">
    <location>
        <begin position="220"/>
        <end position="310"/>
    </location>
</feature>
<dbReference type="CDD" id="cd00096">
    <property type="entry name" value="Ig"/>
    <property type="match status" value="1"/>
</dbReference>
<dbReference type="InterPro" id="IPR013783">
    <property type="entry name" value="Ig-like_fold"/>
</dbReference>
<dbReference type="InterPro" id="IPR051036">
    <property type="entry name" value="SIGLEC"/>
</dbReference>
<keyword evidence="11" id="KW-1185">Reference proteome</keyword>
<gene>
    <name evidence="10" type="ORF">GDO78_018552</name>
</gene>
<keyword evidence="6 8" id="KW-0472">Membrane</keyword>
<feature type="domain" description="Ig-like" evidence="9">
    <location>
        <begin position="134"/>
        <end position="213"/>
    </location>
</feature>
<evidence type="ECO:0000256" key="2">
    <source>
        <dbReference type="ARBA" id="ARBA00022692"/>
    </source>
</evidence>
<dbReference type="GO" id="GO:0007155">
    <property type="term" value="P:cell adhesion"/>
    <property type="evidence" value="ECO:0007669"/>
    <property type="project" value="UniProtKB-KW"/>
</dbReference>
<dbReference type="Proteomes" id="UP000770717">
    <property type="component" value="Unassembled WGS sequence"/>
</dbReference>
<reference evidence="10" key="1">
    <citation type="thesis" date="2020" institute="ProQuest LLC" country="789 East Eisenhower Parkway, Ann Arbor, MI, USA">
        <title>Comparative Genomics and Chromosome Evolution.</title>
        <authorList>
            <person name="Mudd A.B."/>
        </authorList>
    </citation>
    <scope>NUCLEOTIDE SEQUENCE</scope>
    <source>
        <strain evidence="10">HN-11 Male</strain>
        <tissue evidence="10">Kidney and liver</tissue>
    </source>
</reference>
<dbReference type="SUPFAM" id="SSF48726">
    <property type="entry name" value="Immunoglobulin"/>
    <property type="match status" value="3"/>
</dbReference>
<keyword evidence="5 8" id="KW-1133">Transmembrane helix</keyword>
<dbReference type="SMART" id="SM00408">
    <property type="entry name" value="IGc2"/>
    <property type="match status" value="1"/>
</dbReference>
<dbReference type="GO" id="GO:0030246">
    <property type="term" value="F:carbohydrate binding"/>
    <property type="evidence" value="ECO:0007669"/>
    <property type="project" value="UniProtKB-KW"/>
</dbReference>
<comment type="subcellular location">
    <subcellularLocation>
        <location evidence="1">Membrane</location>
        <topology evidence="1">Single-pass type I membrane protein</topology>
    </subcellularLocation>
</comment>
<dbReference type="Pfam" id="PF13927">
    <property type="entry name" value="Ig_3"/>
    <property type="match status" value="1"/>
</dbReference>
<keyword evidence="2 8" id="KW-0812">Transmembrane</keyword>
<dbReference type="InterPro" id="IPR013106">
    <property type="entry name" value="Ig_V-set"/>
</dbReference>
<dbReference type="InterPro" id="IPR007110">
    <property type="entry name" value="Ig-like_dom"/>
</dbReference>
<accession>A0A8J6EJ92</accession>
<dbReference type="Gene3D" id="2.60.40.10">
    <property type="entry name" value="Immunoglobulins"/>
    <property type="match status" value="3"/>
</dbReference>
<dbReference type="GO" id="GO:0033691">
    <property type="term" value="F:sialic acid binding"/>
    <property type="evidence" value="ECO:0007669"/>
    <property type="project" value="TreeGrafter"/>
</dbReference>
<protein>
    <recommendedName>
        <fullName evidence="9">Ig-like domain-containing protein</fullName>
    </recommendedName>
</protein>
<evidence type="ECO:0000256" key="7">
    <source>
        <dbReference type="ARBA" id="ARBA00038361"/>
    </source>
</evidence>
<dbReference type="PANTHER" id="PTHR12035:SF125">
    <property type="entry name" value="SIALIC ACID-BINDING IG-LIKE LECTIN 5"/>
    <property type="match status" value="1"/>
</dbReference>
<evidence type="ECO:0000256" key="1">
    <source>
        <dbReference type="ARBA" id="ARBA00004479"/>
    </source>
</evidence>
<proteinExistence type="inferred from homology"/>
<dbReference type="OrthoDB" id="5843397at2759"/>
<dbReference type="InterPro" id="IPR003599">
    <property type="entry name" value="Ig_sub"/>
</dbReference>
<comment type="similarity">
    <text evidence="7">Belongs to the immunoglobulin superfamily. SIGLEC (sialic acid binding Ig-like lectin) family.</text>
</comment>
<dbReference type="EMBL" id="WNTK01000333">
    <property type="protein sequence ID" value="KAG9470229.1"/>
    <property type="molecule type" value="Genomic_DNA"/>
</dbReference>
<evidence type="ECO:0000256" key="4">
    <source>
        <dbReference type="ARBA" id="ARBA00022889"/>
    </source>
</evidence>
<evidence type="ECO:0000256" key="5">
    <source>
        <dbReference type="ARBA" id="ARBA00022989"/>
    </source>
</evidence>
<dbReference type="SMART" id="SM00409">
    <property type="entry name" value="IG"/>
    <property type="match status" value="3"/>
</dbReference>
<organism evidence="10 11">
    <name type="scientific">Eleutherodactylus coqui</name>
    <name type="common">Puerto Rican coqui</name>
    <dbReference type="NCBI Taxonomy" id="57060"/>
    <lineage>
        <taxon>Eukaryota</taxon>
        <taxon>Metazoa</taxon>
        <taxon>Chordata</taxon>
        <taxon>Craniata</taxon>
        <taxon>Vertebrata</taxon>
        <taxon>Euteleostomi</taxon>
        <taxon>Amphibia</taxon>
        <taxon>Batrachia</taxon>
        <taxon>Anura</taxon>
        <taxon>Neobatrachia</taxon>
        <taxon>Hyloidea</taxon>
        <taxon>Eleutherodactylidae</taxon>
        <taxon>Eleutherodactylinae</taxon>
        <taxon>Eleutherodactylus</taxon>
        <taxon>Eleutherodactylus</taxon>
    </lineage>
</organism>
<dbReference type="InterPro" id="IPR036179">
    <property type="entry name" value="Ig-like_dom_sf"/>
</dbReference>
<feature type="transmembrane region" description="Helical" evidence="8">
    <location>
        <begin position="349"/>
        <end position="374"/>
    </location>
</feature>
<dbReference type="PANTHER" id="PTHR12035">
    <property type="entry name" value="SIALIC ACID BINDING IMMUNOGLOBULIN-LIKE LECTIN"/>
    <property type="match status" value="1"/>
</dbReference>
<dbReference type="GO" id="GO:0005886">
    <property type="term" value="C:plasma membrane"/>
    <property type="evidence" value="ECO:0007669"/>
    <property type="project" value="TreeGrafter"/>
</dbReference>
<evidence type="ECO:0000313" key="10">
    <source>
        <dbReference type="EMBL" id="KAG9470229.1"/>
    </source>
</evidence>
<evidence type="ECO:0000256" key="3">
    <source>
        <dbReference type="ARBA" id="ARBA00022734"/>
    </source>
</evidence>